<dbReference type="InterPro" id="IPR050921">
    <property type="entry name" value="T4SS_GSP_E_ATPase"/>
</dbReference>
<comment type="similarity">
    <text evidence="1">Belongs to the GSP E family.</text>
</comment>
<reference evidence="3 4" key="1">
    <citation type="submission" date="2023-07" db="EMBL/GenBank/DDBJ databases">
        <title>Genomic Encyclopedia of Type Strains, Phase IV (KMG-IV): sequencing the most valuable type-strain genomes for metagenomic binning, comparative biology and taxonomic classification.</title>
        <authorList>
            <person name="Goeker M."/>
        </authorList>
    </citation>
    <scope>NUCLEOTIDE SEQUENCE [LARGE SCALE GENOMIC DNA]</scope>
    <source>
        <strain evidence="3 4">DSM 27594</strain>
    </source>
</reference>
<dbReference type="Pfam" id="PF00437">
    <property type="entry name" value="T2SSE"/>
    <property type="match status" value="1"/>
</dbReference>
<dbReference type="InterPro" id="IPR001482">
    <property type="entry name" value="T2SS/T4SS_dom"/>
</dbReference>
<evidence type="ECO:0000313" key="4">
    <source>
        <dbReference type="Proteomes" id="UP001224122"/>
    </source>
</evidence>
<dbReference type="InterPro" id="IPR027417">
    <property type="entry name" value="P-loop_NTPase"/>
</dbReference>
<comment type="caution">
    <text evidence="3">The sequence shown here is derived from an EMBL/GenBank/DDBJ whole genome shotgun (WGS) entry which is preliminary data.</text>
</comment>
<dbReference type="SUPFAM" id="SSF52540">
    <property type="entry name" value="P-loop containing nucleoside triphosphate hydrolases"/>
    <property type="match status" value="1"/>
</dbReference>
<dbReference type="EMBL" id="JAUSTW010000002">
    <property type="protein sequence ID" value="MDQ0198140.1"/>
    <property type="molecule type" value="Genomic_DNA"/>
</dbReference>
<dbReference type="PANTHER" id="PTHR30486">
    <property type="entry name" value="TWITCHING MOTILITY PROTEIN PILT"/>
    <property type="match status" value="1"/>
</dbReference>
<evidence type="ECO:0000259" key="2">
    <source>
        <dbReference type="Pfam" id="PF00437"/>
    </source>
</evidence>
<dbReference type="PANTHER" id="PTHR30486:SF15">
    <property type="entry name" value="TYPE II_IV SECRETION SYSTEM ATPASE"/>
    <property type="match status" value="1"/>
</dbReference>
<evidence type="ECO:0000313" key="3">
    <source>
        <dbReference type="EMBL" id="MDQ0198140.1"/>
    </source>
</evidence>
<dbReference type="RefSeq" id="WP_307405593.1">
    <property type="nucleotide sequence ID" value="NZ_JAUSTW010000002.1"/>
</dbReference>
<protein>
    <submittedName>
        <fullName evidence="3">Pilus assembly protein CpaF</fullName>
    </submittedName>
</protein>
<accession>A0ABT9XRG0</accession>
<feature type="domain" description="Bacterial type II secretion system protein E" evidence="2">
    <location>
        <begin position="24"/>
        <end position="306"/>
    </location>
</feature>
<gene>
    <name evidence="3" type="ORF">J2S10_001281</name>
</gene>
<dbReference type="Proteomes" id="UP001224122">
    <property type="component" value="Unassembled WGS sequence"/>
</dbReference>
<name>A0ABT9XRG0_9BACI</name>
<dbReference type="Gene3D" id="3.40.50.300">
    <property type="entry name" value="P-loop containing nucleotide triphosphate hydrolases"/>
    <property type="match status" value="1"/>
</dbReference>
<dbReference type="Gene3D" id="3.30.450.380">
    <property type="match status" value="1"/>
</dbReference>
<keyword evidence="4" id="KW-1185">Reference proteome</keyword>
<proteinExistence type="inferred from homology"/>
<organism evidence="3 4">
    <name type="scientific">Neobacillus ginsengisoli</name>
    <dbReference type="NCBI Taxonomy" id="904295"/>
    <lineage>
        <taxon>Bacteria</taxon>
        <taxon>Bacillati</taxon>
        <taxon>Bacillota</taxon>
        <taxon>Bacilli</taxon>
        <taxon>Bacillales</taxon>
        <taxon>Bacillaceae</taxon>
        <taxon>Neobacillus</taxon>
    </lineage>
</organism>
<dbReference type="CDD" id="cd01130">
    <property type="entry name" value="VirB11-like_ATPase"/>
    <property type="match status" value="1"/>
</dbReference>
<sequence length="372" mass="41229">MKLICQSQEKSILINRDWNNVLSEFGPICPLFFDKDVSEIMVNGPTQVYCERKGKIMLSPIHFRDNDHVMSVIGKIVSRLGKTINDQYPILVTRLPDGSRFNALFPPLALNSPTITIRKFSKEPFHIENLISLGTVTEEAAIFLNACVKARLNIIVSGGSGAGKTTLLNVLSNFIPEDEKIVTIEDTAEIQLRQEHVVSLLSCPQNIDGKGTIPIRNLIKNSLRMKPDRIIIGEVRGEEALDMLKAMKAGPDGSLVTGNSNSPNDMITRLETMVLLAGGDFPVKAIREQILGTIDVIIHLSRLKDGSRKIVSITEVQRIDGEVIVLKDIFTFKQEGLSTEGKIIGRLTPTGVRPIFIERLKVTEIHFPSSEI</sequence>
<evidence type="ECO:0000256" key="1">
    <source>
        <dbReference type="ARBA" id="ARBA00006611"/>
    </source>
</evidence>